<keyword evidence="3" id="KW-1185">Reference proteome</keyword>
<evidence type="ECO:0000313" key="2">
    <source>
        <dbReference type="EMBL" id="TFB21354.1"/>
    </source>
</evidence>
<evidence type="ECO:0000313" key="3">
    <source>
        <dbReference type="Proteomes" id="UP000297975"/>
    </source>
</evidence>
<dbReference type="SUPFAM" id="SSF54593">
    <property type="entry name" value="Glyoxalase/Bleomycin resistance protein/Dihydroxybiphenyl dioxygenase"/>
    <property type="match status" value="1"/>
</dbReference>
<protein>
    <submittedName>
        <fullName evidence="2">VOC family protein</fullName>
    </submittedName>
</protein>
<name>A0A4Y8IK85_9BACI</name>
<reference evidence="2 3" key="1">
    <citation type="submission" date="2019-03" db="EMBL/GenBank/DDBJ databases">
        <authorList>
            <person name="He R.-H."/>
        </authorList>
    </citation>
    <scope>NUCLEOTIDE SEQUENCE [LARGE SCALE GENOMIC DNA]</scope>
    <source>
        <strain evidence="3">SH 714</strain>
    </source>
</reference>
<dbReference type="Proteomes" id="UP000297975">
    <property type="component" value="Unassembled WGS sequence"/>
</dbReference>
<sequence length="124" mass="14385">MMIKSPIKSKINLVFIPVTDVKKAQEWYSKMLGITEGEFHFDHIFVADHMEGAGLILDSMPMWRDGNGKLPRINVPVIQFGTDNIHESYQYMKENGVELVTEVQHNQFFVFKDLDDNMMMVCQD</sequence>
<dbReference type="EMBL" id="SOPW01000008">
    <property type="protein sequence ID" value="TFB21354.1"/>
    <property type="molecule type" value="Genomic_DNA"/>
</dbReference>
<accession>A0A4Y8IK85</accession>
<dbReference type="Gene3D" id="3.10.180.10">
    <property type="entry name" value="2,3-Dihydroxybiphenyl 1,2-Dioxygenase, domain 1"/>
    <property type="match status" value="1"/>
</dbReference>
<dbReference type="InterPro" id="IPR029068">
    <property type="entry name" value="Glyas_Bleomycin-R_OHBP_Dase"/>
</dbReference>
<comment type="caution">
    <text evidence="2">The sequence shown here is derived from an EMBL/GenBank/DDBJ whole genome shotgun (WGS) entry which is preliminary data.</text>
</comment>
<dbReference type="OrthoDB" id="2354281at2"/>
<proteinExistence type="predicted"/>
<feature type="domain" description="Glyoxalase/fosfomycin resistance/dioxygenase" evidence="1">
    <location>
        <begin position="10"/>
        <end position="117"/>
    </location>
</feature>
<organism evidence="2 3">
    <name type="scientific">Filobacillus milosensis</name>
    <dbReference type="NCBI Taxonomy" id="94137"/>
    <lineage>
        <taxon>Bacteria</taxon>
        <taxon>Bacillati</taxon>
        <taxon>Bacillota</taxon>
        <taxon>Bacilli</taxon>
        <taxon>Bacillales</taxon>
        <taxon>Bacillaceae</taxon>
        <taxon>Filobacillus</taxon>
    </lineage>
</organism>
<gene>
    <name evidence="2" type="ORF">E3U55_08545</name>
</gene>
<dbReference type="InterPro" id="IPR004360">
    <property type="entry name" value="Glyas_Fos-R_dOase_dom"/>
</dbReference>
<dbReference type="Pfam" id="PF00903">
    <property type="entry name" value="Glyoxalase"/>
    <property type="match status" value="1"/>
</dbReference>
<dbReference type="AlphaFoldDB" id="A0A4Y8IK85"/>
<evidence type="ECO:0000259" key="1">
    <source>
        <dbReference type="Pfam" id="PF00903"/>
    </source>
</evidence>